<evidence type="ECO:0000313" key="2">
    <source>
        <dbReference type="Proteomes" id="UP000244896"/>
    </source>
</evidence>
<accession>A0A2U8E6V8</accession>
<name>A0A2U8E6V8_9BACT</name>
<protein>
    <submittedName>
        <fullName evidence="1">Uncharacterized protein</fullName>
    </submittedName>
</protein>
<dbReference type="AlphaFoldDB" id="A0A2U8E6V8"/>
<evidence type="ECO:0000313" key="1">
    <source>
        <dbReference type="EMBL" id="AWI10314.1"/>
    </source>
</evidence>
<sequence>MVDSALLALEDPFLKIQTLVETAAAKLSTLVRITRLPSDRMEAWMMAAQQHHVSPAEITAAIESIQAAAEHGRADIGNSKPWEQLGISPDQDPLDVLDQMHACASTFAPAIVRPILAGAGIGDHVFHLFRQEKPGFHGIDGSDRDRASTSFPVRVSEFAQKLAATTRGASSRLSGILSGFRDAAAASLHIGDFTDAWAGSVQGNALAEKNLAWIYDSLQGAAEPVGTAMQLASSLVEDAGKNGIGKLMDWIAPGNGQDLTGSISPAFLAQPTLALAQRVVADEAAAPNTTVNVNQYIEGSVSPQKAAEDAIRRMIEMTAAQLPSESY</sequence>
<keyword evidence="2" id="KW-1185">Reference proteome</keyword>
<dbReference type="KEGG" id="elut:CKA38_14570"/>
<gene>
    <name evidence="1" type="ORF">CKA38_14570</name>
</gene>
<organism evidence="1 2">
    <name type="scientific">Ereboglobus luteus</name>
    <dbReference type="NCBI Taxonomy" id="1796921"/>
    <lineage>
        <taxon>Bacteria</taxon>
        <taxon>Pseudomonadati</taxon>
        <taxon>Verrucomicrobiota</taxon>
        <taxon>Opitutia</taxon>
        <taxon>Opitutales</taxon>
        <taxon>Opitutaceae</taxon>
        <taxon>Ereboglobus</taxon>
    </lineage>
</organism>
<dbReference type="EMBL" id="CP023004">
    <property type="protein sequence ID" value="AWI10314.1"/>
    <property type="molecule type" value="Genomic_DNA"/>
</dbReference>
<reference evidence="1 2" key="1">
    <citation type="journal article" date="2018" name="Syst. Appl. Microbiol.">
        <title>Ereboglobus luteus gen. nov. sp. nov. from cockroach guts, and new insights into the oxygen relationship of the genera Opitutus and Didymococcus (Verrucomicrobia: Opitutaceae).</title>
        <authorList>
            <person name="Tegtmeier D."/>
            <person name="Belitz A."/>
            <person name="Radek R."/>
            <person name="Heimerl T."/>
            <person name="Brune A."/>
        </authorList>
    </citation>
    <scope>NUCLEOTIDE SEQUENCE [LARGE SCALE GENOMIC DNA]</scope>
    <source>
        <strain evidence="1 2">Ho45</strain>
    </source>
</reference>
<dbReference type="Proteomes" id="UP000244896">
    <property type="component" value="Chromosome"/>
</dbReference>
<proteinExistence type="predicted"/>